<keyword evidence="5" id="KW-1185">Reference proteome</keyword>
<dbReference type="EC" id="1.2.1.79" evidence="4"/>
<dbReference type="FunFam" id="3.40.605.10:FF:000007">
    <property type="entry name" value="NAD/NADP-dependent betaine aldehyde dehydrogenase"/>
    <property type="match status" value="1"/>
</dbReference>
<gene>
    <name evidence="4" type="primary">gabD</name>
    <name evidence="4" type="ORF">NCTC12967_01496</name>
</gene>
<dbReference type="Pfam" id="PF00171">
    <property type="entry name" value="Aldedh"/>
    <property type="match status" value="1"/>
</dbReference>
<evidence type="ECO:0000256" key="1">
    <source>
        <dbReference type="ARBA" id="ARBA00009986"/>
    </source>
</evidence>
<keyword evidence="2 4" id="KW-0560">Oxidoreductase</keyword>
<comment type="similarity">
    <text evidence="1">Belongs to the aldehyde dehydrogenase family.</text>
</comment>
<accession>A0A448MYJ8</accession>
<evidence type="ECO:0000256" key="2">
    <source>
        <dbReference type="ARBA" id="ARBA00023002"/>
    </source>
</evidence>
<dbReference type="GO" id="GO:0036243">
    <property type="term" value="F:succinate-semialdehyde dehydrogenase (NADP+) activity"/>
    <property type="evidence" value="ECO:0007669"/>
    <property type="project" value="UniProtKB-EC"/>
</dbReference>
<reference evidence="4 5" key="1">
    <citation type="submission" date="2018-12" db="EMBL/GenBank/DDBJ databases">
        <authorList>
            <consortium name="Pathogen Informatics"/>
        </authorList>
    </citation>
    <scope>NUCLEOTIDE SEQUENCE [LARGE SCALE GENOMIC DNA]</scope>
    <source>
        <strain evidence="4 5">NCTC12967</strain>
    </source>
</reference>
<dbReference type="Gene3D" id="3.40.309.10">
    <property type="entry name" value="Aldehyde Dehydrogenase, Chain A, domain 2"/>
    <property type="match status" value="1"/>
</dbReference>
<proteinExistence type="inferred from homology"/>
<dbReference type="GO" id="GO:0004777">
    <property type="term" value="F:succinate-semialdehyde dehydrogenase (NAD+) activity"/>
    <property type="evidence" value="ECO:0007669"/>
    <property type="project" value="TreeGrafter"/>
</dbReference>
<dbReference type="InterPro" id="IPR016163">
    <property type="entry name" value="Ald_DH_C"/>
</dbReference>
<dbReference type="Gene3D" id="3.40.605.10">
    <property type="entry name" value="Aldehyde Dehydrogenase, Chain A, domain 1"/>
    <property type="match status" value="1"/>
</dbReference>
<name>A0A448MYJ8_9ACTN</name>
<dbReference type="PANTHER" id="PTHR43353">
    <property type="entry name" value="SUCCINATE-SEMIALDEHYDE DEHYDROGENASE, MITOCHONDRIAL"/>
    <property type="match status" value="1"/>
</dbReference>
<dbReference type="PROSITE" id="PS00070">
    <property type="entry name" value="ALDEHYDE_DEHYDR_CYS"/>
    <property type="match status" value="1"/>
</dbReference>
<evidence type="ECO:0000259" key="3">
    <source>
        <dbReference type="Pfam" id="PF00171"/>
    </source>
</evidence>
<dbReference type="RefSeq" id="WP_061786980.1">
    <property type="nucleotide sequence ID" value="NZ_CAUVFX010000001.1"/>
</dbReference>
<dbReference type="InterPro" id="IPR016162">
    <property type="entry name" value="Ald_DH_N"/>
</dbReference>
<dbReference type="GO" id="GO:0009450">
    <property type="term" value="P:gamma-aminobutyric acid catabolic process"/>
    <property type="evidence" value="ECO:0007669"/>
    <property type="project" value="TreeGrafter"/>
</dbReference>
<dbReference type="InterPro" id="IPR050740">
    <property type="entry name" value="Aldehyde_DH_Superfamily"/>
</dbReference>
<organism evidence="4 5">
    <name type="scientific">Arachnia propionica</name>
    <dbReference type="NCBI Taxonomy" id="1750"/>
    <lineage>
        <taxon>Bacteria</taxon>
        <taxon>Bacillati</taxon>
        <taxon>Actinomycetota</taxon>
        <taxon>Actinomycetes</taxon>
        <taxon>Propionibacteriales</taxon>
        <taxon>Propionibacteriaceae</taxon>
        <taxon>Arachnia</taxon>
    </lineage>
</organism>
<dbReference type="InterPro" id="IPR015590">
    <property type="entry name" value="Aldehyde_DH_dom"/>
</dbReference>
<dbReference type="PANTHER" id="PTHR43353:SF5">
    <property type="entry name" value="SUCCINATE-SEMIALDEHYDE DEHYDROGENASE, MITOCHONDRIAL"/>
    <property type="match status" value="1"/>
</dbReference>
<dbReference type="SUPFAM" id="SSF53720">
    <property type="entry name" value="ALDH-like"/>
    <property type="match status" value="1"/>
</dbReference>
<dbReference type="EMBL" id="LR134406">
    <property type="protein sequence ID" value="VEH70206.1"/>
    <property type="molecule type" value="Genomic_DNA"/>
</dbReference>
<evidence type="ECO:0000313" key="4">
    <source>
        <dbReference type="EMBL" id="VEH70206.1"/>
    </source>
</evidence>
<dbReference type="GeneID" id="64406968"/>
<evidence type="ECO:0000313" key="5">
    <source>
        <dbReference type="Proteomes" id="UP000273044"/>
    </source>
</evidence>
<protein>
    <submittedName>
        <fullName evidence="4">Succinate-semialdehyde dehydrogenase [NADP(+)] GabD</fullName>
        <ecNumber evidence="4">1.2.1.79</ecNumber>
    </submittedName>
</protein>
<dbReference type="FunFam" id="3.40.309.10:FF:000009">
    <property type="entry name" value="Aldehyde dehydrogenase A"/>
    <property type="match status" value="1"/>
</dbReference>
<dbReference type="AlphaFoldDB" id="A0A448MYJ8"/>
<sequence length="492" mass="51497">MEAVSVENPLVAKALAAAPTGVFINGAWREARGGEWFGVINPATGNVITRVADAGAGDGLAALEAAAAAQDGWARTAPRARAELLRNLFEIVVERAEEFAVLMTIEMGKPLAEARGEVVYGAEFLRWFSEEAVRLNGRYSTTPEGGLRVITMPRPVGPVLAITPWNFPLAMATRKLGPALAAGCTGVLKPSKLTPLTALAFAEACRLAGVPDGVVNVVPTSSSAALTGPLLRDSRLRKLSFTGSTDVGKGLLREAADNVLRTSMELGGCAPFIVFGDADLDRAVAAAKSAKLRNMGEACNAANRFYVSRELADEFAARLAAEFEGLVVGDGLDPSTDIGPIITSGQRQRIRGLVEGARERGAKVLTGGEDVAGPGYFYRPTVLTVTDPGEPVICEELFGPVAPVVPFDSEEQVLAWANSSPVGLAAYVHTGDIDRALRMTERLEVGMTGINSAAISNPAAPFGGVKHSGLGREGGSEGIAEYLETIYVGIPV</sequence>
<dbReference type="Proteomes" id="UP000273044">
    <property type="component" value="Chromosome"/>
</dbReference>
<dbReference type="CDD" id="cd07103">
    <property type="entry name" value="ALDH_F5_SSADH_GabD"/>
    <property type="match status" value="1"/>
</dbReference>
<feature type="domain" description="Aldehyde dehydrogenase" evidence="3">
    <location>
        <begin position="28"/>
        <end position="485"/>
    </location>
</feature>
<dbReference type="InterPro" id="IPR016160">
    <property type="entry name" value="Ald_DH_CS_CYS"/>
</dbReference>
<dbReference type="InterPro" id="IPR016161">
    <property type="entry name" value="Ald_DH/histidinol_DH"/>
</dbReference>